<reference evidence="1 2" key="1">
    <citation type="submission" date="2019-08" db="EMBL/GenBank/DDBJ databases">
        <title>The genome of the soybean aphid Biotype 1, its phylome, world population structure and adaptation to the North American continent.</title>
        <authorList>
            <person name="Giordano R."/>
            <person name="Donthu R.K."/>
            <person name="Hernandez A.G."/>
            <person name="Wright C.L."/>
            <person name="Zimin A.V."/>
        </authorList>
    </citation>
    <scope>NUCLEOTIDE SEQUENCE [LARGE SCALE GENOMIC DNA]</scope>
    <source>
        <tissue evidence="1">Whole aphids</tissue>
    </source>
</reference>
<evidence type="ECO:0000313" key="2">
    <source>
        <dbReference type="Proteomes" id="UP000475862"/>
    </source>
</evidence>
<keyword evidence="2" id="KW-1185">Reference proteome</keyword>
<proteinExistence type="predicted"/>
<protein>
    <submittedName>
        <fullName evidence="1">Uncharacterized protein</fullName>
    </submittedName>
</protein>
<dbReference type="AlphaFoldDB" id="A0A6G0U3K8"/>
<gene>
    <name evidence="1" type="ORF">AGLY_002323</name>
</gene>
<evidence type="ECO:0000313" key="1">
    <source>
        <dbReference type="EMBL" id="KAE9543523.1"/>
    </source>
</evidence>
<dbReference type="OrthoDB" id="5876800at2759"/>
<sequence length="257" mass="29651">MELDINKMPDNSPLKKYSSELASQDKMIIRIKKQEPDVDIEGKDSSTEHDEVVSYTCEFVQKVDETKSDLIDEICDEPIETIRQDENFNPYILFSFQQPENVYFLRVIPIIYKAILIDYLYVYPAITNSDDEDTNDATWQPPSNILTPGERLTRKHMKCLYPKVEKPLSKKKKCKNNKKNVEVPIKRLKKGRPKTKQVLENIDVSKPATEVDVPTVGESITKKDCDSLTPKVGRPRKGMATPKQRLGRILKIHKMIK</sequence>
<dbReference type="Proteomes" id="UP000475862">
    <property type="component" value="Unassembled WGS sequence"/>
</dbReference>
<accession>A0A6G0U3K8</accession>
<name>A0A6G0U3K8_APHGL</name>
<comment type="caution">
    <text evidence="1">The sequence shown here is derived from an EMBL/GenBank/DDBJ whole genome shotgun (WGS) entry which is preliminary data.</text>
</comment>
<organism evidence="1 2">
    <name type="scientific">Aphis glycines</name>
    <name type="common">Soybean aphid</name>
    <dbReference type="NCBI Taxonomy" id="307491"/>
    <lineage>
        <taxon>Eukaryota</taxon>
        <taxon>Metazoa</taxon>
        <taxon>Ecdysozoa</taxon>
        <taxon>Arthropoda</taxon>
        <taxon>Hexapoda</taxon>
        <taxon>Insecta</taxon>
        <taxon>Pterygota</taxon>
        <taxon>Neoptera</taxon>
        <taxon>Paraneoptera</taxon>
        <taxon>Hemiptera</taxon>
        <taxon>Sternorrhyncha</taxon>
        <taxon>Aphidomorpha</taxon>
        <taxon>Aphidoidea</taxon>
        <taxon>Aphididae</taxon>
        <taxon>Aphidini</taxon>
        <taxon>Aphis</taxon>
        <taxon>Aphis</taxon>
    </lineage>
</organism>
<dbReference type="EMBL" id="VYZN01000008">
    <property type="protein sequence ID" value="KAE9543523.1"/>
    <property type="molecule type" value="Genomic_DNA"/>
</dbReference>